<evidence type="ECO:0000256" key="1">
    <source>
        <dbReference type="SAM" id="SignalP"/>
    </source>
</evidence>
<dbReference type="Proteomes" id="UP001153365">
    <property type="component" value="Unassembled WGS sequence"/>
</dbReference>
<gene>
    <name evidence="3" type="ORF">PPACK8108_LOCUS22636</name>
</gene>
<evidence type="ECO:0000313" key="2">
    <source>
        <dbReference type="EMBL" id="ALL41390.1"/>
    </source>
</evidence>
<dbReference type="AlphaFoldDB" id="A0A0S1MKK0"/>
<organism evidence="2">
    <name type="scientific">Phakopsora pachyrhizi</name>
    <name type="common">Asian soybean rust disease fungus</name>
    <dbReference type="NCBI Taxonomy" id="170000"/>
    <lineage>
        <taxon>Eukaryota</taxon>
        <taxon>Fungi</taxon>
        <taxon>Dikarya</taxon>
        <taxon>Basidiomycota</taxon>
        <taxon>Pucciniomycotina</taxon>
        <taxon>Pucciniomycetes</taxon>
        <taxon>Pucciniales</taxon>
        <taxon>Phakopsoraceae</taxon>
        <taxon>Phakopsora</taxon>
    </lineage>
</organism>
<dbReference type="EMBL" id="CALTRL010005910">
    <property type="protein sequence ID" value="CAH7687795.1"/>
    <property type="molecule type" value="Genomic_DNA"/>
</dbReference>
<feature type="signal peptide" evidence="1">
    <location>
        <begin position="1"/>
        <end position="21"/>
    </location>
</feature>
<reference evidence="3" key="2">
    <citation type="submission" date="2022-06" db="EMBL/GenBank/DDBJ databases">
        <authorList>
            <consortium name="SYNGENTA / RWTH Aachen University"/>
        </authorList>
    </citation>
    <scope>NUCLEOTIDE SEQUENCE</scope>
</reference>
<evidence type="ECO:0000313" key="4">
    <source>
        <dbReference type="Proteomes" id="UP001153365"/>
    </source>
</evidence>
<sequence length="214" mass="23228">MKTFSHLIVLLSALSVALVTTEDIQSGKSENSDSKWLYWGGGLGYAGLGSYYGNWLSPYYNNAFGFGFYNYLPRRWYRRTIQTRSDDSKVFKDSVGSTVQCSNGQGVKQEFSVSSCLKAAIKISKEQVASATCGTCTIQLQNKEGPIQFNAIPPQSELTSAVSNILKACSKGQDKLLSVSDLARRSPAENPNGAADNKNTLAILLLKGNGLECN</sequence>
<reference evidence="2" key="1">
    <citation type="submission" date="2015-07" db="EMBL/GenBank/DDBJ databases">
        <title>Elucidating the P. pachyrhizi secretome and potential effectors.</title>
        <authorList>
            <person name="de Carvalho M.C.C.G."/>
            <person name="Nascimento L.C."/>
            <person name="Darben L.M."/>
            <person name="Polizel-Podanosqui A.M."/>
            <person name="Lopes-Caitar V.S."/>
            <person name="Rocha C.S."/>
            <person name="Qi M."/>
            <person name="Carazolle M."/>
            <person name="Kuwahara M.K."/>
            <person name="Pereira G.A.G."/>
            <person name="Abdelnoor R.V."/>
            <person name="Whitham S.A."/>
            <person name="Marcelino-Guimaraes F.C."/>
        </authorList>
    </citation>
    <scope>NUCLEOTIDE SEQUENCE</scope>
</reference>
<feature type="chain" id="PRO_5044546725" evidence="1">
    <location>
        <begin position="22"/>
        <end position="214"/>
    </location>
</feature>
<accession>A0A0S1MKK0</accession>
<dbReference type="EMBL" id="KT247301">
    <property type="protein sequence ID" value="ALL41390.1"/>
    <property type="molecule type" value="mRNA"/>
</dbReference>
<keyword evidence="4" id="KW-1185">Reference proteome</keyword>
<protein>
    <submittedName>
        <fullName evidence="3">Expressed protein</fullName>
    </submittedName>
</protein>
<evidence type="ECO:0000313" key="3">
    <source>
        <dbReference type="EMBL" id="CAH7687795.1"/>
    </source>
</evidence>
<proteinExistence type="evidence at transcript level"/>
<name>A0A0S1MKK0_PHAPC</name>
<keyword evidence="1" id="KW-0732">Signal</keyword>